<dbReference type="UniPathway" id="UPA00126">
    <property type="reaction ID" value="UER00423"/>
</dbReference>
<gene>
    <name evidence="1" type="ORF">MBM_04621</name>
</gene>
<protein>
    <submittedName>
        <fullName evidence="1">Mannose-6-phosphate isomerase, class I</fullName>
    </submittedName>
</protein>
<dbReference type="OrthoDB" id="6605218at2759"/>
<keyword evidence="1" id="KW-0413">Isomerase</keyword>
<dbReference type="EMBL" id="JH921437">
    <property type="protein sequence ID" value="EKD17044.1"/>
    <property type="molecule type" value="Genomic_DNA"/>
</dbReference>
<evidence type="ECO:0000313" key="2">
    <source>
        <dbReference type="Proteomes" id="UP000006753"/>
    </source>
</evidence>
<dbReference type="PANTHER" id="PTHR10309">
    <property type="entry name" value="MANNOSE-6-PHOSPHATE ISOMERASE"/>
    <property type="match status" value="1"/>
</dbReference>
<sequence length="158" mass="17276">MIDKLAFRNFGTDTSYLLKVFPLLPDCKLREFHSSKSSRKHQPHKPEIAVALSTSNSASSFEPHNARVIVTMQTLKAIVGKILSSSDEKIVGVCKNAIHAYISGNIVECMARSDNTLSNGLCPRVERESIILFYAALTLSLNSADEPPLKPKSSSKGT</sequence>
<dbReference type="InParanoid" id="K1XWB2"/>
<evidence type="ECO:0000313" key="1">
    <source>
        <dbReference type="EMBL" id="EKD17044.1"/>
    </source>
</evidence>
<dbReference type="Gene3D" id="2.60.120.10">
    <property type="entry name" value="Jelly Rolls"/>
    <property type="match status" value="1"/>
</dbReference>
<proteinExistence type="predicted"/>
<dbReference type="GO" id="GO:0004476">
    <property type="term" value="F:mannose-6-phosphate isomerase activity"/>
    <property type="evidence" value="ECO:0007669"/>
    <property type="project" value="InterPro"/>
</dbReference>
<dbReference type="GO" id="GO:0005829">
    <property type="term" value="C:cytosol"/>
    <property type="evidence" value="ECO:0007669"/>
    <property type="project" value="TreeGrafter"/>
</dbReference>
<dbReference type="SUPFAM" id="SSF51182">
    <property type="entry name" value="RmlC-like cupins"/>
    <property type="match status" value="1"/>
</dbReference>
<dbReference type="PANTHER" id="PTHR10309:SF4">
    <property type="entry name" value="MANNOSE-6-PHOSPHATE ISOMERASE"/>
    <property type="match status" value="1"/>
</dbReference>
<keyword evidence="2" id="KW-1185">Reference proteome</keyword>
<dbReference type="AlphaFoldDB" id="K1XWB2"/>
<dbReference type="GeneID" id="18760556"/>
<name>K1XWB2_MARBU</name>
<dbReference type="InterPro" id="IPR016305">
    <property type="entry name" value="Mannose-6-P_Isomerase"/>
</dbReference>
<organism evidence="1 2">
    <name type="scientific">Marssonina brunnea f. sp. multigermtubi (strain MB_m1)</name>
    <name type="common">Marssonina leaf spot fungus</name>
    <dbReference type="NCBI Taxonomy" id="1072389"/>
    <lineage>
        <taxon>Eukaryota</taxon>
        <taxon>Fungi</taxon>
        <taxon>Dikarya</taxon>
        <taxon>Ascomycota</taxon>
        <taxon>Pezizomycotina</taxon>
        <taxon>Leotiomycetes</taxon>
        <taxon>Helotiales</taxon>
        <taxon>Drepanopezizaceae</taxon>
        <taxon>Drepanopeziza</taxon>
    </lineage>
</organism>
<dbReference type="GO" id="GO:0009298">
    <property type="term" value="P:GDP-mannose biosynthetic process"/>
    <property type="evidence" value="ECO:0007669"/>
    <property type="project" value="UniProtKB-UniPathway"/>
</dbReference>
<dbReference type="KEGG" id="mbe:MBM_04621"/>
<reference evidence="1 2" key="1">
    <citation type="journal article" date="2012" name="BMC Genomics">
        <title>Sequencing the genome of Marssonina brunnea reveals fungus-poplar co-evolution.</title>
        <authorList>
            <person name="Zhu S."/>
            <person name="Cao Y.-Z."/>
            <person name="Jiang C."/>
            <person name="Tan B.-Y."/>
            <person name="Wang Z."/>
            <person name="Feng S."/>
            <person name="Zhang L."/>
            <person name="Su X.-H."/>
            <person name="Brejova B."/>
            <person name="Vinar T."/>
            <person name="Xu M."/>
            <person name="Wang M.-X."/>
            <person name="Zhang S.-G."/>
            <person name="Huang M.-R."/>
            <person name="Wu R."/>
            <person name="Zhou Y."/>
        </authorList>
    </citation>
    <scope>NUCLEOTIDE SEQUENCE [LARGE SCALE GENOMIC DNA]</scope>
    <source>
        <strain evidence="1 2">MB_m1</strain>
    </source>
</reference>
<dbReference type="InterPro" id="IPR014710">
    <property type="entry name" value="RmlC-like_jellyroll"/>
</dbReference>
<dbReference type="Proteomes" id="UP000006753">
    <property type="component" value="Unassembled WGS sequence"/>
</dbReference>
<dbReference type="STRING" id="1072389.K1XWB2"/>
<dbReference type="InterPro" id="IPR011051">
    <property type="entry name" value="RmlC_Cupin_sf"/>
</dbReference>
<dbReference type="HOGENOM" id="CLU_1669756_0_0_1"/>
<accession>K1XWB2</accession>